<evidence type="ECO:0000313" key="4">
    <source>
        <dbReference type="Proteomes" id="UP001469553"/>
    </source>
</evidence>
<comment type="caution">
    <text evidence="3">The sequence shown here is derived from an EMBL/GenBank/DDBJ whole genome shotgun (WGS) entry which is preliminary data.</text>
</comment>
<feature type="non-terminal residue" evidence="3">
    <location>
        <position position="1"/>
    </location>
</feature>
<dbReference type="EMBL" id="JAHRIP010088758">
    <property type="protein sequence ID" value="MEQ2316404.1"/>
    <property type="molecule type" value="Genomic_DNA"/>
</dbReference>
<keyword evidence="2" id="KW-0067">ATP-binding</keyword>
<keyword evidence="4" id="KW-1185">Reference proteome</keyword>
<evidence type="ECO:0000256" key="2">
    <source>
        <dbReference type="ARBA" id="ARBA00022840"/>
    </source>
</evidence>
<proteinExistence type="predicted"/>
<dbReference type="InterPro" id="IPR005654">
    <property type="entry name" value="ATPase_AFG1-like"/>
</dbReference>
<evidence type="ECO:0000256" key="1">
    <source>
        <dbReference type="ARBA" id="ARBA00022741"/>
    </source>
</evidence>
<gene>
    <name evidence="3" type="primary">LACE1B_3</name>
    <name evidence="3" type="ORF">AMECASPLE_032165</name>
</gene>
<evidence type="ECO:0000313" key="3">
    <source>
        <dbReference type="EMBL" id="MEQ2316404.1"/>
    </source>
</evidence>
<sequence>VRVVLLAAAPLDRLFVHTGGEDERDRQLLDDLGLTDEAAVRLSLFTAEEEIFAFQRTVSRLREMQTETYWVEGGRRNRSRHLNS</sequence>
<organism evidence="3 4">
    <name type="scientific">Ameca splendens</name>
    <dbReference type="NCBI Taxonomy" id="208324"/>
    <lineage>
        <taxon>Eukaryota</taxon>
        <taxon>Metazoa</taxon>
        <taxon>Chordata</taxon>
        <taxon>Craniata</taxon>
        <taxon>Vertebrata</taxon>
        <taxon>Euteleostomi</taxon>
        <taxon>Actinopterygii</taxon>
        <taxon>Neopterygii</taxon>
        <taxon>Teleostei</taxon>
        <taxon>Neoteleostei</taxon>
        <taxon>Acanthomorphata</taxon>
        <taxon>Ovalentaria</taxon>
        <taxon>Atherinomorphae</taxon>
        <taxon>Cyprinodontiformes</taxon>
        <taxon>Goodeidae</taxon>
        <taxon>Ameca</taxon>
    </lineage>
</organism>
<keyword evidence="1" id="KW-0547">Nucleotide-binding</keyword>
<dbReference type="PANTHER" id="PTHR12169:SF19">
    <property type="entry name" value="LACTATION ELEVATED PROTEIN 1 HOMOLOG B-RELATED"/>
    <property type="match status" value="1"/>
</dbReference>
<reference evidence="3 4" key="1">
    <citation type="submission" date="2021-06" db="EMBL/GenBank/DDBJ databases">
        <authorList>
            <person name="Palmer J.M."/>
        </authorList>
    </citation>
    <scope>NUCLEOTIDE SEQUENCE [LARGE SCALE GENOMIC DNA]</scope>
    <source>
        <strain evidence="3 4">AS_MEX2019</strain>
        <tissue evidence="3">Muscle</tissue>
    </source>
</reference>
<dbReference type="Proteomes" id="UP001469553">
    <property type="component" value="Unassembled WGS sequence"/>
</dbReference>
<dbReference type="PANTHER" id="PTHR12169">
    <property type="entry name" value="ATPASE N2B"/>
    <property type="match status" value="1"/>
</dbReference>
<name>A0ABV1ACX3_9TELE</name>
<protein>
    <submittedName>
        <fullName evidence="3">Lactation elevated protein 1 B</fullName>
    </submittedName>
</protein>
<accession>A0ABV1ACX3</accession>